<evidence type="ECO:0000313" key="5">
    <source>
        <dbReference type="RefSeq" id="XP_013388689.1"/>
    </source>
</evidence>
<evidence type="ECO:0000256" key="3">
    <source>
        <dbReference type="SAM" id="MobiDB-lite"/>
    </source>
</evidence>
<dbReference type="STRING" id="7574.A0A1S3HUF5"/>
<organism evidence="4 5">
    <name type="scientific">Lingula anatina</name>
    <name type="common">Brachiopod</name>
    <name type="synonym">Lingula unguis</name>
    <dbReference type="NCBI Taxonomy" id="7574"/>
    <lineage>
        <taxon>Eukaryota</taxon>
        <taxon>Metazoa</taxon>
        <taxon>Spiralia</taxon>
        <taxon>Lophotrochozoa</taxon>
        <taxon>Brachiopoda</taxon>
        <taxon>Linguliformea</taxon>
        <taxon>Lingulata</taxon>
        <taxon>Lingulida</taxon>
        <taxon>Linguloidea</taxon>
        <taxon>Lingulidae</taxon>
        <taxon>Lingula</taxon>
    </lineage>
</organism>
<reference evidence="5" key="1">
    <citation type="submission" date="2025-08" db="UniProtKB">
        <authorList>
            <consortium name="RefSeq"/>
        </authorList>
    </citation>
    <scope>IDENTIFICATION</scope>
    <source>
        <tissue evidence="5">Gonads</tissue>
    </source>
</reference>
<dbReference type="InParanoid" id="A0A1S3HUF5"/>
<sequence length="2147" mass="240023">MERGHQGSFGIACNAVIVAGLNKHVKNITSGSEENKMYQSKNNTPNTVTSSSSKEGEKENFDSKNNRQDTKIRHLKGVKKLMFDSKNSLPSTEVVSGAKLTSEGRINQQTTAITSCSKVKETETYDNKNNQPGSCINTEKPEQRSEQQTGGSDKHKHSVHSHKFIPHSTQTYQGIDIHKQGTGLLSKDPEMDRVFAVPTGIVLQRMKQLQEGHVGSNRIGSRAEKIETEPVLLSPGGGLSKQRSSSGSKKGLSHKYQLQEKAVHFDGDNSASFGDWKYHRNTRDVKKDEIPQKDVSGNLKSRVGDITRKNTFDDPIYTSRDTPLTPFKIKVDSGEICAKKDLSLLPQKSSVSEDEDPSTGQEPCRENTSVQYFSETQKSLHSPPACSVIIRGDAVDKDTNRKKHQTQGKSDERLVTALSNITVCSTKAPEQNHRHGSGDEKEKYAQNDDGFIISQTKGTSKWGGKTEKYLAREVGKFSAKIEDSESAKKLNINGTKTKETQEDNKTANTGPDVKSASDSKTKQAYGNSVKAKASLFEQASKTDVTDSVVSQLKKKLAKKTHWSPNHSSPSSSPQNKGDFSFKKQPEKLKLHSPVSVVNYIVTAPPPPPPPPVTESVPHNSIPQASINTDQSEQSDSGSSTATGDTVMGNTVSSDDSSISNGKQHHQHHPGDPGASARRDNFAAISNSWSSGSRSHRNFEGYYNCRQAQDKWRQHSDGFQGPGYSNCLSKNWRLHSPPLHDRYDHYWGNETKHLAWQDHPYQKFKHSSDYQGKEQAIWKDVEMARAKNIPPVDSEDTWRYKHDGKLTQYPSPPAHVRYSDSKQRADDFPYSDVPYNHHEGYDAQVGSSQEIRSPCQKWDRYPEYFECDYPLREDSFWSQRENRDSVVRDQRVVYPGDQGLNYTGHKGVRYQDDYRYDHLEEKYLFPGSVSAEFNPPRMSDGHIDFRSELNLTSAYPETRVIWGDDDTDQRHGSCGAVYSMQDADLHSPARFPGTNDGNYASIDAYSREEESSYTRVEDGLYEDKRAHSVDDWGSENRYAQRDEGAAAIYATVNKWKKQDREIIHDEKGDQIGTQDLPYLEAQSQEGEEVEDGTNSPRRLSYHSDLHLSLSISDNQPTLTGQTDHQSKKGRLFLLTLSNPTSPTSDIEKTAGRPGDTNTGLTVEAVGSEKREMETGARGESLDRELKSAVKAQCDNRRSGMYVKDTSLILVSGNNPESLSVSNDTRQRQNAYNYQLSKETGYPPKGTVVNVTTGDTYSSDGKPHDDLNSLDERAQDNRNCLGEETGGDPYSSSHDSYAPPIYHTEMNMQTGAATECFNGDYYDKYQPISGGSNDKEENINFKPTSPSLAVMMEKSTKTQAVAPHYVPNSHEYKDGFHNKLTSPSYGNEDAVISVTRVVGVTDGKPNQKTLPCSASTSGVISPNKVLDVGGCSGLEVNGKTSETLEPCEDNKGKGITAKEKEVGQSDSVEEDNTVEIYINFPPAVRNTARKDPNEKKNSSKFESLPASKIKDSYKTKTALNAQFPLDVSSMSRWNATSGESGEKLGRTVISIEGDSDKIMEYGDPTRDDGCEVKDANVDCRYVSYCMVRTEMEGDEADEHSPQMGIDSPQSEDKQEDGQCETTVLQKDDEDIEENQIISGWSETKSKETEVCSEHRYHKREESVFSPPPKPPRSKPPDNVSKDTESELAHYNGSNLSDTLLLEHKEFVEVLSGCSSPRFKNKKQKLRQDPGGESETYLSYLSPIIDWKKLLRVRLEDEFGHGDVRSLASSGRSTPCDYADSDVEWQSEEKQDKHFELKSQHTSTSRMGSSSKQGAGRSSSPVESKTTSRMISTGSSYSGSRRGSDDSTESTSREDRRDLKNTLAELEEKYKKAMMTTAQLDNEKQALVYEVDLLKDKVEELEETMSEAQRECKDRTRELDMQKRDFKEVQREFAVLKVQLEQRDKLIEEHGLVLVAPEAGEPELSAADLDSKKGFSALLVSPATAQILEKLGEGSIDDKIRRLASEKEELLDQVKRLRQELEEERDRNSLSAKYSPNKAQMNGPSDEHLEQYQREASKQVQEHKAKLQKAEADITALEGNVIRLESQVKRYKAAADNAEKAEEELKTEKRKLQRELRETQNVVEELQNQNSHLSKRLEKIKTARNALVKP</sequence>
<dbReference type="PANTHER" id="PTHR19212:SF0">
    <property type="entry name" value="LD07988P"/>
    <property type="match status" value="1"/>
</dbReference>
<dbReference type="GO" id="GO:0006355">
    <property type="term" value="P:regulation of DNA-templated transcription"/>
    <property type="evidence" value="ECO:0007669"/>
    <property type="project" value="InterPro"/>
</dbReference>
<proteinExistence type="inferred from homology"/>
<protein>
    <submittedName>
        <fullName evidence="5">Uncharacterized protein LOC106157556 isoform X1</fullName>
    </submittedName>
</protein>
<feature type="compositionally biased region" description="Pro residues" evidence="3">
    <location>
        <begin position="603"/>
        <end position="612"/>
    </location>
</feature>
<dbReference type="KEGG" id="lak:106157556"/>
<feature type="region of interest" description="Disordered" evidence="3">
    <location>
        <begin position="601"/>
        <end position="678"/>
    </location>
</feature>
<feature type="compositionally biased region" description="Low complexity" evidence="3">
    <location>
        <begin position="40"/>
        <end position="53"/>
    </location>
</feature>
<evidence type="ECO:0000256" key="2">
    <source>
        <dbReference type="ARBA" id="ARBA00023054"/>
    </source>
</evidence>
<keyword evidence="4" id="KW-1185">Reference proteome</keyword>
<feature type="compositionally biased region" description="Basic and acidic residues" evidence="3">
    <location>
        <begin position="430"/>
        <end position="446"/>
    </location>
</feature>
<feature type="region of interest" description="Disordered" evidence="3">
    <location>
        <begin position="232"/>
        <end position="252"/>
    </location>
</feature>
<feature type="compositionally biased region" description="Basic and acidic residues" evidence="3">
    <location>
        <begin position="1784"/>
        <end position="1796"/>
    </location>
</feature>
<dbReference type="Pfam" id="PF09738">
    <property type="entry name" value="LRRFIP"/>
    <property type="match status" value="1"/>
</dbReference>
<feature type="compositionally biased region" description="Polar residues" evidence="3">
    <location>
        <begin position="616"/>
        <end position="633"/>
    </location>
</feature>
<feature type="compositionally biased region" description="Polar residues" evidence="3">
    <location>
        <begin position="1247"/>
        <end position="1257"/>
    </location>
</feature>
<feature type="compositionally biased region" description="Basic and acidic residues" evidence="3">
    <location>
        <begin position="1848"/>
        <end position="1859"/>
    </location>
</feature>
<feature type="compositionally biased region" description="Low complexity" evidence="3">
    <location>
        <begin position="634"/>
        <end position="645"/>
    </location>
</feature>
<feature type="compositionally biased region" description="Basic and acidic residues" evidence="3">
    <location>
        <begin position="2042"/>
        <end position="2061"/>
    </location>
</feature>
<feature type="region of interest" description="Disordered" evidence="3">
    <location>
        <begin position="32"/>
        <end position="73"/>
    </location>
</feature>
<dbReference type="OrthoDB" id="10028421at2759"/>
<feature type="region of interest" description="Disordered" evidence="3">
    <location>
        <begin position="1759"/>
        <end position="1859"/>
    </location>
</feature>
<comment type="similarity">
    <text evidence="1">Belongs to the LRRFIP family.</text>
</comment>
<feature type="compositionally biased region" description="Basic and acidic residues" evidence="3">
    <location>
        <begin position="496"/>
        <end position="505"/>
    </location>
</feature>
<feature type="compositionally biased region" description="Low complexity" evidence="3">
    <location>
        <begin position="1824"/>
        <end position="1838"/>
    </location>
</feature>
<accession>A0A1S3HUF5</accession>
<dbReference type="Proteomes" id="UP000085678">
    <property type="component" value="Unplaced"/>
</dbReference>
<feature type="region of interest" description="Disordered" evidence="3">
    <location>
        <begin position="118"/>
        <end position="160"/>
    </location>
</feature>
<feature type="compositionally biased region" description="Basic and acidic residues" evidence="3">
    <location>
        <begin position="1641"/>
        <end position="1660"/>
    </location>
</feature>
<feature type="region of interest" description="Disordered" evidence="3">
    <location>
        <begin position="1136"/>
        <end position="1159"/>
    </location>
</feature>
<feature type="region of interest" description="Disordered" evidence="3">
    <location>
        <begin position="2018"/>
        <end position="2061"/>
    </location>
</feature>
<feature type="region of interest" description="Disordered" evidence="3">
    <location>
        <begin position="492"/>
        <end position="524"/>
    </location>
</feature>
<evidence type="ECO:0000313" key="4">
    <source>
        <dbReference type="Proteomes" id="UP000085678"/>
    </source>
</evidence>
<evidence type="ECO:0000256" key="1">
    <source>
        <dbReference type="ARBA" id="ARBA00008275"/>
    </source>
</evidence>
<feature type="compositionally biased region" description="Polar residues" evidence="3">
    <location>
        <begin position="2026"/>
        <end position="2040"/>
    </location>
</feature>
<feature type="compositionally biased region" description="Low complexity" evidence="3">
    <location>
        <begin position="563"/>
        <end position="573"/>
    </location>
</feature>
<dbReference type="GeneID" id="106157556"/>
<feature type="region of interest" description="Disordered" evidence="3">
    <location>
        <begin position="556"/>
        <end position="580"/>
    </location>
</feature>
<keyword evidence="2" id="KW-0175">Coiled coil</keyword>
<feature type="region of interest" description="Disordered" evidence="3">
    <location>
        <begin position="1235"/>
        <end position="1296"/>
    </location>
</feature>
<gene>
    <name evidence="5" type="primary">LOC106157556</name>
</gene>
<feature type="compositionally biased region" description="Low complexity" evidence="3">
    <location>
        <begin position="240"/>
        <end position="250"/>
    </location>
</feature>
<name>A0A1S3HUF5_LINAN</name>
<dbReference type="InterPro" id="IPR019139">
    <property type="entry name" value="LRRFIP1/2"/>
</dbReference>
<feature type="region of interest" description="Disordered" evidence="3">
    <location>
        <begin position="1591"/>
        <end position="1692"/>
    </location>
</feature>
<dbReference type="RefSeq" id="XP_013388689.1">
    <property type="nucleotide sequence ID" value="XM_013533235.1"/>
</dbReference>
<feature type="region of interest" description="Disordered" evidence="3">
    <location>
        <begin position="422"/>
        <end position="448"/>
    </location>
</feature>
<feature type="compositionally biased region" description="Low complexity" evidence="3">
    <location>
        <begin position="1805"/>
        <end position="1817"/>
    </location>
</feature>
<feature type="compositionally biased region" description="Basic and acidic residues" evidence="3">
    <location>
        <begin position="54"/>
        <end position="72"/>
    </location>
</feature>
<feature type="compositionally biased region" description="Polar residues" evidence="3">
    <location>
        <begin position="127"/>
        <end position="137"/>
    </location>
</feature>
<feature type="compositionally biased region" description="Basic and acidic residues" evidence="3">
    <location>
        <begin position="1259"/>
        <end position="1274"/>
    </location>
</feature>
<dbReference type="PANTHER" id="PTHR19212">
    <property type="entry name" value="LEUCINE RICH REPEAT IN FLII INTERACTING PROTEIN"/>
    <property type="match status" value="1"/>
</dbReference>
<dbReference type="Gene3D" id="1.20.5.4090">
    <property type="match status" value="1"/>
</dbReference>
<feature type="compositionally biased region" description="Polar residues" evidence="3">
    <location>
        <begin position="647"/>
        <end position="661"/>
    </location>
</feature>